<evidence type="ECO:0000313" key="1">
    <source>
        <dbReference type="EMBL" id="SMO33514.1"/>
    </source>
</evidence>
<organism evidence="1 2">
    <name type="scientific">Flavobacterium nitrogenifigens</name>
    <dbReference type="NCBI Taxonomy" id="1617283"/>
    <lineage>
        <taxon>Bacteria</taxon>
        <taxon>Pseudomonadati</taxon>
        <taxon>Bacteroidota</taxon>
        <taxon>Flavobacteriia</taxon>
        <taxon>Flavobacteriales</taxon>
        <taxon>Flavobacteriaceae</taxon>
        <taxon>Flavobacterium</taxon>
    </lineage>
</organism>
<dbReference type="Proteomes" id="UP000319267">
    <property type="component" value="Unassembled WGS sequence"/>
</dbReference>
<proteinExistence type="predicted"/>
<dbReference type="EMBL" id="FXTQ01000001">
    <property type="protein sequence ID" value="SMO33514.1"/>
    <property type="molecule type" value="Genomic_DNA"/>
</dbReference>
<accession>A0A521AFB1</accession>
<dbReference type="OrthoDB" id="6398067at2"/>
<keyword evidence="2" id="KW-1185">Reference proteome</keyword>
<dbReference type="RefSeq" id="WP_111377833.1">
    <property type="nucleotide sequence ID" value="NZ_CP043612.1"/>
</dbReference>
<sequence>MENLSTAFVDIIKDDKLQDVTKELTEFTIDSVLKDGLLKDFPVINVLTGLYSINSSIQDKLFLKKIIAFIKNLDDTTARERQEMISNIETSEEYGIKVGEKLLFLIDKCDDYSKAGIVGSLFNQVAKKNLTYDEFLLCCIIVEKCLIKDLIGFVKDYKNSYTMTNDNDLLNWGLLAIKNIKEQIIVLEVSTGGRLLKKNLIPYIDSRIQMQGLRNKNLFEIETYFIRIFEKYSTLTRWYESGQSIMEAVAELCNNFIISDDDFNTIVFKVHMQGLGLFRMTETYITLLQRRENFHNNEFNLERWRKYLSYYAWNQNKINVEKYNRPIEPHSIL</sequence>
<gene>
    <name evidence="1" type="ORF">SAMN06265220_10190</name>
</gene>
<dbReference type="AlphaFoldDB" id="A0A521AFB1"/>
<reference evidence="1 2" key="1">
    <citation type="submission" date="2017-05" db="EMBL/GenBank/DDBJ databases">
        <authorList>
            <person name="Varghese N."/>
            <person name="Submissions S."/>
        </authorList>
    </citation>
    <scope>NUCLEOTIDE SEQUENCE [LARGE SCALE GENOMIC DNA]</scope>
    <source>
        <strain evidence="1 2">DSM 29982</strain>
    </source>
</reference>
<protein>
    <submittedName>
        <fullName evidence="1">Uncharacterized protein</fullName>
    </submittedName>
</protein>
<evidence type="ECO:0000313" key="2">
    <source>
        <dbReference type="Proteomes" id="UP000319267"/>
    </source>
</evidence>
<name>A0A521AFB1_9FLAO</name>